<dbReference type="InParanoid" id="A0A0C3DVT9"/>
<dbReference type="HOGENOM" id="CLU_2706316_0_0_1"/>
<proteinExistence type="predicted"/>
<accession>A0A0C3DVT9</accession>
<organism evidence="1 2">
    <name type="scientific">Scleroderma citrinum Foug A</name>
    <dbReference type="NCBI Taxonomy" id="1036808"/>
    <lineage>
        <taxon>Eukaryota</taxon>
        <taxon>Fungi</taxon>
        <taxon>Dikarya</taxon>
        <taxon>Basidiomycota</taxon>
        <taxon>Agaricomycotina</taxon>
        <taxon>Agaricomycetes</taxon>
        <taxon>Agaricomycetidae</taxon>
        <taxon>Boletales</taxon>
        <taxon>Sclerodermatineae</taxon>
        <taxon>Sclerodermataceae</taxon>
        <taxon>Scleroderma</taxon>
    </lineage>
</organism>
<dbReference type="Proteomes" id="UP000053989">
    <property type="component" value="Unassembled WGS sequence"/>
</dbReference>
<sequence>MNDSVMMSSSRNPLMIYQILPDLLRTADLMSNRNTPLISASFEAKRLYSELSICIYVIREIEAPYCRFNYRSI</sequence>
<gene>
    <name evidence="1" type="ORF">SCLCIDRAFT_960936</name>
</gene>
<name>A0A0C3DVT9_9AGAM</name>
<protein>
    <submittedName>
        <fullName evidence="1">Uncharacterized protein</fullName>
    </submittedName>
</protein>
<evidence type="ECO:0000313" key="1">
    <source>
        <dbReference type="EMBL" id="KIM60324.1"/>
    </source>
</evidence>
<reference evidence="2" key="2">
    <citation type="submission" date="2015-01" db="EMBL/GenBank/DDBJ databases">
        <title>Evolutionary Origins and Diversification of the Mycorrhizal Mutualists.</title>
        <authorList>
            <consortium name="DOE Joint Genome Institute"/>
            <consortium name="Mycorrhizal Genomics Consortium"/>
            <person name="Kohler A."/>
            <person name="Kuo A."/>
            <person name="Nagy L.G."/>
            <person name="Floudas D."/>
            <person name="Copeland A."/>
            <person name="Barry K.W."/>
            <person name="Cichocki N."/>
            <person name="Veneault-Fourrey C."/>
            <person name="LaButti K."/>
            <person name="Lindquist E.A."/>
            <person name="Lipzen A."/>
            <person name="Lundell T."/>
            <person name="Morin E."/>
            <person name="Murat C."/>
            <person name="Riley R."/>
            <person name="Ohm R."/>
            <person name="Sun H."/>
            <person name="Tunlid A."/>
            <person name="Henrissat B."/>
            <person name="Grigoriev I.V."/>
            <person name="Hibbett D.S."/>
            <person name="Martin F."/>
        </authorList>
    </citation>
    <scope>NUCLEOTIDE SEQUENCE [LARGE SCALE GENOMIC DNA]</scope>
    <source>
        <strain evidence="2">Foug A</strain>
    </source>
</reference>
<keyword evidence="2" id="KW-1185">Reference proteome</keyword>
<dbReference type="AlphaFoldDB" id="A0A0C3DVT9"/>
<reference evidence="1 2" key="1">
    <citation type="submission" date="2014-04" db="EMBL/GenBank/DDBJ databases">
        <authorList>
            <consortium name="DOE Joint Genome Institute"/>
            <person name="Kuo A."/>
            <person name="Kohler A."/>
            <person name="Nagy L.G."/>
            <person name="Floudas D."/>
            <person name="Copeland A."/>
            <person name="Barry K.W."/>
            <person name="Cichocki N."/>
            <person name="Veneault-Fourrey C."/>
            <person name="LaButti K."/>
            <person name="Lindquist E.A."/>
            <person name="Lipzen A."/>
            <person name="Lundell T."/>
            <person name="Morin E."/>
            <person name="Murat C."/>
            <person name="Sun H."/>
            <person name="Tunlid A."/>
            <person name="Henrissat B."/>
            <person name="Grigoriev I.V."/>
            <person name="Hibbett D.S."/>
            <person name="Martin F."/>
            <person name="Nordberg H.P."/>
            <person name="Cantor M.N."/>
            <person name="Hua S.X."/>
        </authorList>
    </citation>
    <scope>NUCLEOTIDE SEQUENCE [LARGE SCALE GENOMIC DNA]</scope>
    <source>
        <strain evidence="1 2">Foug A</strain>
    </source>
</reference>
<dbReference type="EMBL" id="KN822063">
    <property type="protein sequence ID" value="KIM60324.1"/>
    <property type="molecule type" value="Genomic_DNA"/>
</dbReference>
<evidence type="ECO:0000313" key="2">
    <source>
        <dbReference type="Proteomes" id="UP000053989"/>
    </source>
</evidence>